<accession>A0A2U1TGV3</accession>
<dbReference type="EMBL" id="QEFB01000001">
    <property type="protein sequence ID" value="PWC08114.1"/>
    <property type="molecule type" value="Genomic_DNA"/>
</dbReference>
<organism evidence="2 3">
    <name type="scientific">Mycetocola zhujimingii</name>
    <dbReference type="NCBI Taxonomy" id="2079792"/>
    <lineage>
        <taxon>Bacteria</taxon>
        <taxon>Bacillati</taxon>
        <taxon>Actinomycetota</taxon>
        <taxon>Actinomycetes</taxon>
        <taxon>Micrococcales</taxon>
        <taxon>Microbacteriaceae</taxon>
        <taxon>Mycetocola</taxon>
    </lineage>
</organism>
<keyword evidence="3" id="KW-1185">Reference proteome</keyword>
<dbReference type="AlphaFoldDB" id="A0A2U1TGV3"/>
<dbReference type="Proteomes" id="UP000244962">
    <property type="component" value="Unassembled WGS sequence"/>
</dbReference>
<keyword evidence="1" id="KW-0812">Transmembrane</keyword>
<evidence type="ECO:0000313" key="3">
    <source>
        <dbReference type="Proteomes" id="UP000244962"/>
    </source>
</evidence>
<sequence>MNAEQSLDVRHLCVLLIVVGVAGMIGILAVGGSAAQYGGLEYRCMIEGPFPSSPPLALVTEVAPERAYLSLWPFGRACDWERADGQGVVTAFSDLGATVGFLICAAMAVVGGFFVGGRREGAAGER</sequence>
<keyword evidence="1" id="KW-0472">Membrane</keyword>
<proteinExistence type="predicted"/>
<reference evidence="3" key="1">
    <citation type="submission" date="2018-04" db="EMBL/GenBank/DDBJ databases">
        <authorList>
            <person name="Liu S."/>
            <person name="Wang Z."/>
            <person name="Li J."/>
        </authorList>
    </citation>
    <scope>NUCLEOTIDE SEQUENCE [LARGE SCALE GENOMIC DNA]</scope>
    <source>
        <strain evidence="3">622</strain>
    </source>
</reference>
<protein>
    <submittedName>
        <fullName evidence="2">Uncharacterized protein</fullName>
    </submittedName>
</protein>
<feature type="transmembrane region" description="Helical" evidence="1">
    <location>
        <begin position="95"/>
        <end position="116"/>
    </location>
</feature>
<feature type="transmembrane region" description="Helical" evidence="1">
    <location>
        <begin position="12"/>
        <end position="35"/>
    </location>
</feature>
<evidence type="ECO:0000313" key="2">
    <source>
        <dbReference type="EMBL" id="PWC08114.1"/>
    </source>
</evidence>
<gene>
    <name evidence="2" type="ORF">DF223_01805</name>
</gene>
<dbReference type="RefSeq" id="WP_108961985.1">
    <property type="nucleotide sequence ID" value="NZ_QEFB01000001.1"/>
</dbReference>
<comment type="caution">
    <text evidence="2">The sequence shown here is derived from an EMBL/GenBank/DDBJ whole genome shotgun (WGS) entry which is preliminary data.</text>
</comment>
<evidence type="ECO:0000256" key="1">
    <source>
        <dbReference type="SAM" id="Phobius"/>
    </source>
</evidence>
<name>A0A2U1TGV3_9MICO</name>
<keyword evidence="1" id="KW-1133">Transmembrane helix</keyword>